<feature type="transmembrane region" description="Helical" evidence="2">
    <location>
        <begin position="172"/>
        <end position="195"/>
    </location>
</feature>
<feature type="transmembrane region" description="Helical" evidence="2">
    <location>
        <begin position="215"/>
        <end position="232"/>
    </location>
</feature>
<feature type="transmembrane region" description="Helical" evidence="2">
    <location>
        <begin position="454"/>
        <end position="476"/>
    </location>
</feature>
<reference evidence="3 4" key="1">
    <citation type="submission" date="2016-02" db="EMBL/GenBank/DDBJ databases">
        <title>Genome analysis of coral dinoflagellate symbionts highlights evolutionary adaptations to a symbiotic lifestyle.</title>
        <authorList>
            <person name="Aranda M."/>
            <person name="Li Y."/>
            <person name="Liew Y.J."/>
            <person name="Baumgarten S."/>
            <person name="Simakov O."/>
            <person name="Wilson M."/>
            <person name="Piel J."/>
            <person name="Ashoor H."/>
            <person name="Bougouffa S."/>
            <person name="Bajic V.B."/>
            <person name="Ryu T."/>
            <person name="Ravasi T."/>
            <person name="Bayer T."/>
            <person name="Micklem G."/>
            <person name="Kim H."/>
            <person name="Bhak J."/>
            <person name="Lajeunesse T.C."/>
            <person name="Voolstra C.R."/>
        </authorList>
    </citation>
    <scope>NUCLEOTIDE SEQUENCE [LARGE SCALE GENOMIC DNA]</scope>
    <source>
        <strain evidence="3 4">CCMP2467</strain>
    </source>
</reference>
<dbReference type="Proteomes" id="UP000186817">
    <property type="component" value="Unassembled WGS sequence"/>
</dbReference>
<keyword evidence="2" id="KW-0472">Membrane</keyword>
<evidence type="ECO:0000256" key="1">
    <source>
        <dbReference type="SAM" id="MobiDB-lite"/>
    </source>
</evidence>
<dbReference type="AlphaFoldDB" id="A0A1Q9EKC5"/>
<feature type="transmembrane region" description="Helical" evidence="2">
    <location>
        <begin position="496"/>
        <end position="517"/>
    </location>
</feature>
<feature type="compositionally biased region" description="Polar residues" evidence="1">
    <location>
        <begin position="20"/>
        <end position="29"/>
    </location>
</feature>
<feature type="transmembrane region" description="Helical" evidence="2">
    <location>
        <begin position="612"/>
        <end position="628"/>
    </location>
</feature>
<feature type="transmembrane region" description="Helical" evidence="2">
    <location>
        <begin position="529"/>
        <end position="552"/>
    </location>
</feature>
<keyword evidence="2" id="KW-0812">Transmembrane</keyword>
<feature type="transmembrane region" description="Helical" evidence="2">
    <location>
        <begin position="572"/>
        <end position="591"/>
    </location>
</feature>
<dbReference type="OrthoDB" id="10280538at2759"/>
<sequence length="824" mass="93440">MASNLPEEGPTEQRYEWSASVPTERSPASTDDLPPAEIDVSSADMRIPPLQEKAHTLQDSAVASSDGRNGHATNEGTASEHSLPSSENDVAASLTECEGVATALIVRMEPVRPDIIQAVPAYEVVRRCGRVFRARNKHQHYSRVSFQTAKIEQFWSHSWHGPKWNKALTAIYLNNGMVAAVVATLVSFVLMFLHAYRFLPALRFGEKLYPSRSCWISVTCIVLYYMIMFLWRPQQKIFLDALCIQQGDSRSKALGLVSMGAFLRASDSLVVLWDPSWSRRLWCVFELAAFLHSRQLDRREVKLTIRPTMLGPCFISLPIALSYVMLALTFFPTEEHLQGDMEFIRVVVVWPAMGLLIFTGFYCSVVKLRAYFRYVQALEQDIGKFVVDDSTSYCCSVGHVRPDGGLLPCDRRVILQCIRAWFGSVENFEALVRTDVLQSLQDQLSREVFTYKQIAVSAMPLLWHYMDSAATIHYSYIVSTDDRPLFGTLREFIRGLAWAFGVVPVAVCIAVRLSYLLQRRHAWALCDIMGNLLVMFVIFLFVLGALVFELRAWEMDILGQGISTGLLPGSSIFSATMIAMSFVFFAIRYFALRSMCAFREKEAQGSLAWIDRFCQAWYAFILMALYFLQDGLADSDLATRRMEDEEKLQQRVDEIKDFVHLRGFFAFYGGSLGPTYQYEPFNWGQEDPVEHSRNLRDVLWMHPKSHEKQLQDEISRLVGWTSFAANKFSDFPPFPLAQAMPWGNGISVLGKFSQELEFCFMGGSLNLKGKGRRQFAKVCQLIWACDLRDLPLQGAVHGISTRSDTDLLQVFKAFPEDADVLPSM</sequence>
<comment type="caution">
    <text evidence="3">The sequence shown here is derived from an EMBL/GenBank/DDBJ whole genome shotgun (WGS) entry which is preliminary data.</text>
</comment>
<organism evidence="3 4">
    <name type="scientific">Symbiodinium microadriaticum</name>
    <name type="common">Dinoflagellate</name>
    <name type="synonym">Zooxanthella microadriatica</name>
    <dbReference type="NCBI Taxonomy" id="2951"/>
    <lineage>
        <taxon>Eukaryota</taxon>
        <taxon>Sar</taxon>
        <taxon>Alveolata</taxon>
        <taxon>Dinophyceae</taxon>
        <taxon>Suessiales</taxon>
        <taxon>Symbiodiniaceae</taxon>
        <taxon>Symbiodinium</taxon>
    </lineage>
</organism>
<feature type="transmembrane region" description="Helical" evidence="2">
    <location>
        <begin position="343"/>
        <end position="363"/>
    </location>
</feature>
<gene>
    <name evidence="3" type="ORF">AK812_SmicGene8688</name>
</gene>
<dbReference type="EMBL" id="LSRX01000130">
    <property type="protein sequence ID" value="OLQ07847.1"/>
    <property type="molecule type" value="Genomic_DNA"/>
</dbReference>
<evidence type="ECO:0000313" key="4">
    <source>
        <dbReference type="Proteomes" id="UP000186817"/>
    </source>
</evidence>
<keyword evidence="4" id="KW-1185">Reference proteome</keyword>
<proteinExistence type="predicted"/>
<feature type="compositionally biased region" description="Polar residues" evidence="1">
    <location>
        <begin position="57"/>
        <end position="88"/>
    </location>
</feature>
<name>A0A1Q9EKC5_SYMMI</name>
<keyword evidence="2" id="KW-1133">Transmembrane helix</keyword>
<evidence type="ECO:0000256" key="2">
    <source>
        <dbReference type="SAM" id="Phobius"/>
    </source>
</evidence>
<protein>
    <submittedName>
        <fullName evidence="3">Uncharacterized protein</fullName>
    </submittedName>
</protein>
<feature type="region of interest" description="Disordered" evidence="1">
    <location>
        <begin position="1"/>
        <end position="90"/>
    </location>
</feature>
<evidence type="ECO:0000313" key="3">
    <source>
        <dbReference type="EMBL" id="OLQ07847.1"/>
    </source>
</evidence>
<feature type="transmembrane region" description="Helical" evidence="2">
    <location>
        <begin position="308"/>
        <end position="331"/>
    </location>
</feature>
<accession>A0A1Q9EKC5</accession>